<name>A0AAJ7WKA7_PETMA</name>
<feature type="domain" description="Phosphatidic acid phosphatase type 2/haloperoxidase" evidence="7">
    <location>
        <begin position="119"/>
        <end position="202"/>
    </location>
</feature>
<feature type="transmembrane region" description="Helical" evidence="6">
    <location>
        <begin position="20"/>
        <end position="45"/>
    </location>
</feature>
<evidence type="ECO:0000313" key="9">
    <source>
        <dbReference type="RefSeq" id="XP_032800914.1"/>
    </source>
</evidence>
<evidence type="ECO:0000256" key="2">
    <source>
        <dbReference type="ARBA" id="ARBA00008816"/>
    </source>
</evidence>
<keyword evidence="4 6" id="KW-1133">Transmembrane helix</keyword>
<reference evidence="9" key="1">
    <citation type="submission" date="2025-08" db="UniProtKB">
        <authorList>
            <consortium name="RefSeq"/>
        </authorList>
    </citation>
    <scope>IDENTIFICATION</scope>
    <source>
        <tissue evidence="9">Sperm</tissue>
    </source>
</reference>
<evidence type="ECO:0000256" key="1">
    <source>
        <dbReference type="ARBA" id="ARBA00004141"/>
    </source>
</evidence>
<dbReference type="GO" id="GO:0008195">
    <property type="term" value="F:phosphatidate phosphatase activity"/>
    <property type="evidence" value="ECO:0007669"/>
    <property type="project" value="TreeGrafter"/>
</dbReference>
<dbReference type="PANTHER" id="PTHR10165:SF103">
    <property type="entry name" value="PHOSPHOLIPID PHOSPHATASE HOMOLOG 1.2 HOMOLOG"/>
    <property type="match status" value="1"/>
</dbReference>
<evidence type="ECO:0000259" key="7">
    <source>
        <dbReference type="Pfam" id="PF01569"/>
    </source>
</evidence>
<dbReference type="InterPro" id="IPR036938">
    <property type="entry name" value="PAP2/HPO_sf"/>
</dbReference>
<dbReference type="GO" id="GO:0007165">
    <property type="term" value="P:signal transduction"/>
    <property type="evidence" value="ECO:0007669"/>
    <property type="project" value="TreeGrafter"/>
</dbReference>
<comment type="subcellular location">
    <subcellularLocation>
        <location evidence="1">Membrane</location>
        <topology evidence="1">Multi-pass membrane protein</topology>
    </subcellularLocation>
</comment>
<dbReference type="Gene3D" id="1.20.144.10">
    <property type="entry name" value="Phosphatidic acid phosphatase type 2/haloperoxidase"/>
    <property type="match status" value="1"/>
</dbReference>
<feature type="transmembrane region" description="Helical" evidence="6">
    <location>
        <begin position="65"/>
        <end position="85"/>
    </location>
</feature>
<dbReference type="KEGG" id="pmrn:116937904"/>
<dbReference type="InterPro" id="IPR043216">
    <property type="entry name" value="PAP-like"/>
</dbReference>
<protein>
    <submittedName>
        <fullName evidence="9">Phospholipid phosphatase 3-like</fullName>
    </submittedName>
</protein>
<dbReference type="RefSeq" id="XP_032800914.1">
    <property type="nucleotide sequence ID" value="XM_032945023.1"/>
</dbReference>
<dbReference type="GO" id="GO:0005886">
    <property type="term" value="C:plasma membrane"/>
    <property type="evidence" value="ECO:0007669"/>
    <property type="project" value="TreeGrafter"/>
</dbReference>
<evidence type="ECO:0000256" key="3">
    <source>
        <dbReference type="ARBA" id="ARBA00022692"/>
    </source>
</evidence>
<evidence type="ECO:0000313" key="8">
    <source>
        <dbReference type="Proteomes" id="UP001318040"/>
    </source>
</evidence>
<keyword evidence="3 6" id="KW-0812">Transmembrane</keyword>
<dbReference type="Proteomes" id="UP001318040">
    <property type="component" value="Unplaced"/>
</dbReference>
<dbReference type="GO" id="GO:0046839">
    <property type="term" value="P:phospholipid dephosphorylation"/>
    <property type="evidence" value="ECO:0007669"/>
    <property type="project" value="TreeGrafter"/>
</dbReference>
<gene>
    <name evidence="9" type="primary">LOC116937904</name>
</gene>
<dbReference type="AlphaFoldDB" id="A0AAJ7WKA7"/>
<keyword evidence="5 6" id="KW-0472">Membrane</keyword>
<accession>A0AAJ7WKA7</accession>
<proteinExistence type="inferred from homology"/>
<evidence type="ECO:0000256" key="4">
    <source>
        <dbReference type="ARBA" id="ARBA00022989"/>
    </source>
</evidence>
<comment type="similarity">
    <text evidence="2">Belongs to the PA-phosphatase related phosphoesterase family.</text>
</comment>
<feature type="transmembrane region" description="Helical" evidence="6">
    <location>
        <begin position="105"/>
        <end position="125"/>
    </location>
</feature>
<dbReference type="InterPro" id="IPR000326">
    <property type="entry name" value="PAP2/HPO"/>
</dbReference>
<dbReference type="PANTHER" id="PTHR10165">
    <property type="entry name" value="LIPID PHOSPHATE PHOSPHATASE"/>
    <property type="match status" value="1"/>
</dbReference>
<dbReference type="GO" id="GO:0006644">
    <property type="term" value="P:phospholipid metabolic process"/>
    <property type="evidence" value="ECO:0007669"/>
    <property type="project" value="InterPro"/>
</dbReference>
<evidence type="ECO:0000256" key="5">
    <source>
        <dbReference type="ARBA" id="ARBA00023136"/>
    </source>
</evidence>
<organism evidence="8 9">
    <name type="scientific">Petromyzon marinus</name>
    <name type="common">Sea lamprey</name>
    <dbReference type="NCBI Taxonomy" id="7757"/>
    <lineage>
        <taxon>Eukaryota</taxon>
        <taxon>Metazoa</taxon>
        <taxon>Chordata</taxon>
        <taxon>Craniata</taxon>
        <taxon>Vertebrata</taxon>
        <taxon>Cyclostomata</taxon>
        <taxon>Hyperoartia</taxon>
        <taxon>Petromyzontiformes</taxon>
        <taxon>Petromyzontidae</taxon>
        <taxon>Petromyzon</taxon>
    </lineage>
</organism>
<sequence>MAAATSTPASTSSTSQSTSFPLVLVAVDLACIILAALPTVVLAIVDRPYQRGFSCVDESIQYPYLGVETVPFSAVVAGGFLLNIIPMAVGEWFWSRSDGASSRSFVRNLAVSSLYKTLGAFLLGAAMSQAFTDVAKYSIGRLRPHFLHVCGLAPGFNCSAAMSGAVACTGEAHLVNEARKSFYSGHSSFAMYSMLYLALYLES</sequence>
<dbReference type="SUPFAM" id="SSF48317">
    <property type="entry name" value="Acid phosphatase/Vanadium-dependent haloperoxidase"/>
    <property type="match status" value="1"/>
</dbReference>
<dbReference type="Pfam" id="PF01569">
    <property type="entry name" value="PAP2"/>
    <property type="match status" value="1"/>
</dbReference>
<keyword evidence="8" id="KW-1185">Reference proteome</keyword>
<feature type="non-terminal residue" evidence="9">
    <location>
        <position position="203"/>
    </location>
</feature>
<evidence type="ECO:0000256" key="6">
    <source>
        <dbReference type="SAM" id="Phobius"/>
    </source>
</evidence>